<dbReference type="Proteomes" id="UP000695007">
    <property type="component" value="Unplaced"/>
</dbReference>
<feature type="region of interest" description="Disordered" evidence="2">
    <location>
        <begin position="60"/>
        <end position="79"/>
    </location>
</feature>
<proteinExistence type="predicted"/>
<dbReference type="GO" id="GO:0035735">
    <property type="term" value="P:intraciliary transport involved in cilium assembly"/>
    <property type="evidence" value="ECO:0007669"/>
    <property type="project" value="TreeGrafter"/>
</dbReference>
<feature type="compositionally biased region" description="Basic and acidic residues" evidence="2">
    <location>
        <begin position="43"/>
        <end position="54"/>
    </location>
</feature>
<gene>
    <name evidence="4" type="primary">LOC105367646</name>
</gene>
<keyword evidence="1" id="KW-0175">Coiled coil</keyword>
<evidence type="ECO:0000256" key="2">
    <source>
        <dbReference type="SAM" id="MobiDB-lite"/>
    </source>
</evidence>
<protein>
    <submittedName>
        <fullName evidence="4">Intraflagellar transport protein 74 homolog</fullName>
    </submittedName>
</protein>
<evidence type="ECO:0000256" key="1">
    <source>
        <dbReference type="SAM" id="Coils"/>
    </source>
</evidence>
<name>A0AAJ7E1T3_9HYME</name>
<dbReference type="GO" id="GO:0030992">
    <property type="term" value="C:intraciliary transport particle B"/>
    <property type="evidence" value="ECO:0007669"/>
    <property type="project" value="InterPro"/>
</dbReference>
<feature type="coiled-coil region" evidence="1">
    <location>
        <begin position="223"/>
        <end position="278"/>
    </location>
</feature>
<organism evidence="3 4">
    <name type="scientific">Ceratosolen solmsi marchali</name>
    <dbReference type="NCBI Taxonomy" id="326594"/>
    <lineage>
        <taxon>Eukaryota</taxon>
        <taxon>Metazoa</taxon>
        <taxon>Ecdysozoa</taxon>
        <taxon>Arthropoda</taxon>
        <taxon>Hexapoda</taxon>
        <taxon>Insecta</taxon>
        <taxon>Pterygota</taxon>
        <taxon>Neoptera</taxon>
        <taxon>Endopterygota</taxon>
        <taxon>Hymenoptera</taxon>
        <taxon>Apocrita</taxon>
        <taxon>Proctotrupomorpha</taxon>
        <taxon>Chalcidoidea</taxon>
        <taxon>Agaonidae</taxon>
        <taxon>Agaoninae</taxon>
        <taxon>Ceratosolen</taxon>
    </lineage>
</organism>
<dbReference type="AlphaFoldDB" id="A0AAJ7E1T3"/>
<dbReference type="GO" id="GO:0048487">
    <property type="term" value="F:beta-tubulin binding"/>
    <property type="evidence" value="ECO:0007669"/>
    <property type="project" value="InterPro"/>
</dbReference>
<dbReference type="RefSeq" id="XP_011504716.1">
    <property type="nucleotide sequence ID" value="XM_011506414.1"/>
</dbReference>
<dbReference type="PANTHER" id="PTHR31432:SF0">
    <property type="entry name" value="INTRAFLAGELLAR TRANSPORT PROTEIN 74 HOMOLOG"/>
    <property type="match status" value="1"/>
</dbReference>
<dbReference type="GO" id="GO:0005929">
    <property type="term" value="C:cilium"/>
    <property type="evidence" value="ECO:0007669"/>
    <property type="project" value="TreeGrafter"/>
</dbReference>
<feature type="region of interest" description="Disordered" evidence="2">
    <location>
        <begin position="1"/>
        <end position="54"/>
    </location>
</feature>
<dbReference type="GeneID" id="105367646"/>
<accession>A0AAJ7E1T3</accession>
<feature type="coiled-coil region" evidence="1">
    <location>
        <begin position="148"/>
        <end position="182"/>
    </location>
</feature>
<dbReference type="PANTHER" id="PTHR31432">
    <property type="entry name" value="INTRAFLAGELLAR TRANSPORT PROTEIN 74 HOMOLOG"/>
    <property type="match status" value="1"/>
</dbReference>
<evidence type="ECO:0000313" key="4">
    <source>
        <dbReference type="RefSeq" id="XP_011504716.1"/>
    </source>
</evidence>
<sequence>MEYDRSSTSRSGERPVTRWRREQDSNDKQRYSPESPMSVKSYGKMERPTSRRGFKTDITEYGISRPPTSGRNVLSRPPSTGIMINRVPTAAPRINTSSSASLARTNSGVFRNFAQPNAKLLDRPVMQQGLAGIPTASSKGVPKLTRQIQDKRHYEQILQQKIRELNNEIEVITRQVEKENSEDRAQMDYDQKTNDFNVEFNKLQEQINEHYVAFNKTVLGSNKDEIMREVKELKEFNDREEVEMQKIFQKREQAEKRLSELNKEIESKRNVAEKMLGDMSLEMRSKYDELLKNKTDVQKEINVLQKYQAQLSDEKFKIQQKFVLSPMKQEAYKLYLKIVEGERKRDKVLEQLRNNSTVENKKINQENLDASSAEKQIIEIEKKIADAEEELLQLEINPDEIQTEKSVKHNEYHKQEEIMDIFRSSLVKSKAEELNRLSHLQEEIIEHLEQISNNVTESMDSNIFMSDETDMLKSLMNQNFNDRNDKSFEELKQDNNKLQLILNKLKSLETKINVEVNDYEGKAEVIYNETAKRDSIIYDFDKEQQKELSMLNDEPAIQKEKDNKLRQLIEENEIYRSISILEDKLERITIANGQIPQSNQEENELDKDDDYSSLQNKLYKLMARLTSRLLLGSSTNLLTGYKII</sequence>
<reference evidence="4" key="1">
    <citation type="submission" date="2025-08" db="UniProtKB">
        <authorList>
            <consortium name="RefSeq"/>
        </authorList>
    </citation>
    <scope>IDENTIFICATION</scope>
</reference>
<dbReference type="InterPro" id="IPR029602">
    <property type="entry name" value="IFT74"/>
</dbReference>
<feature type="coiled-coil region" evidence="1">
    <location>
        <begin position="363"/>
        <end position="404"/>
    </location>
</feature>
<feature type="compositionally biased region" description="Basic and acidic residues" evidence="2">
    <location>
        <begin position="1"/>
        <end position="31"/>
    </location>
</feature>
<evidence type="ECO:0000313" key="3">
    <source>
        <dbReference type="Proteomes" id="UP000695007"/>
    </source>
</evidence>
<keyword evidence="3" id="KW-1185">Reference proteome</keyword>
<dbReference type="KEGG" id="csol:105367646"/>